<dbReference type="GO" id="GO:0019563">
    <property type="term" value="P:glycerol catabolic process"/>
    <property type="evidence" value="ECO:0007669"/>
    <property type="project" value="TreeGrafter"/>
</dbReference>
<dbReference type="RefSeq" id="WP_133542891.1">
    <property type="nucleotide sequence ID" value="NZ_SNYQ01000001.1"/>
</dbReference>
<evidence type="ECO:0000256" key="2">
    <source>
        <dbReference type="ARBA" id="ARBA00022777"/>
    </source>
</evidence>
<dbReference type="FunFam" id="1.25.40.340:FF:000002">
    <property type="entry name" value="Dihydroxyacetone kinase, L subunit"/>
    <property type="match status" value="1"/>
</dbReference>
<dbReference type="PANTHER" id="PTHR28629">
    <property type="entry name" value="TRIOKINASE/FMN CYCLASE"/>
    <property type="match status" value="1"/>
</dbReference>
<comment type="caution">
    <text evidence="4">The sequence shown here is derived from an EMBL/GenBank/DDBJ whole genome shotgun (WGS) entry which is preliminary data.</text>
</comment>
<evidence type="ECO:0000256" key="1">
    <source>
        <dbReference type="ARBA" id="ARBA00022679"/>
    </source>
</evidence>
<dbReference type="Gene3D" id="1.25.40.340">
    <property type="match status" value="1"/>
</dbReference>
<gene>
    <name evidence="4" type="ORF">EDC45_0375</name>
</gene>
<dbReference type="AlphaFoldDB" id="A0A4R6VBW9"/>
<dbReference type="PANTHER" id="PTHR28629:SF4">
    <property type="entry name" value="TRIOKINASE_FMN CYCLASE"/>
    <property type="match status" value="1"/>
</dbReference>
<dbReference type="NCBIfam" id="TIGR02365">
    <property type="entry name" value="dha_L_ycgS"/>
    <property type="match status" value="1"/>
</dbReference>
<dbReference type="Pfam" id="PF02734">
    <property type="entry name" value="Dak2"/>
    <property type="match status" value="1"/>
</dbReference>
<sequence>MILTKQQILNWLENCHHILSEKKDELTQLDTAIGDGDHGVNMQRGFAKVAETLPNIADKNIGSILKSVGMTLLSQVGGASGPLYGTFFIKGGQRVLGKESLTFAEFHLLLQEGVQGIIARGRAESGDKTMCDVWLPLLKDLEGMNADAPAAVILKEALQKAEQYSAATLPLIAKKGRASYLGSRSAGHLDPGAASTVYILRALYDAVKQE</sequence>
<dbReference type="SUPFAM" id="SSF101473">
    <property type="entry name" value="DhaL-like"/>
    <property type="match status" value="1"/>
</dbReference>
<keyword evidence="5" id="KW-1185">Reference proteome</keyword>
<organism evidence="4 5">
    <name type="scientific">Mesocricetibacter intestinalis</name>
    <dbReference type="NCBI Taxonomy" id="1521930"/>
    <lineage>
        <taxon>Bacteria</taxon>
        <taxon>Pseudomonadati</taxon>
        <taxon>Pseudomonadota</taxon>
        <taxon>Gammaproteobacteria</taxon>
        <taxon>Pasteurellales</taxon>
        <taxon>Pasteurellaceae</taxon>
        <taxon>Mesocricetibacter</taxon>
    </lineage>
</organism>
<proteinExistence type="predicted"/>
<keyword evidence="1" id="KW-0808">Transferase</keyword>
<dbReference type="PROSITE" id="PS51480">
    <property type="entry name" value="DHAL"/>
    <property type="match status" value="1"/>
</dbReference>
<name>A0A4R6VBW9_9PAST</name>
<protein>
    <submittedName>
        <fullName evidence="4">Dihydroxyacetone kinase DhaL subunit</fullName>
    </submittedName>
</protein>
<dbReference type="EMBL" id="SNYQ01000001">
    <property type="protein sequence ID" value="TDQ59717.1"/>
    <property type="molecule type" value="Genomic_DNA"/>
</dbReference>
<dbReference type="InterPro" id="IPR036117">
    <property type="entry name" value="DhaL_dom_sf"/>
</dbReference>
<dbReference type="OrthoDB" id="9800291at2"/>
<dbReference type="InterPro" id="IPR012737">
    <property type="entry name" value="DhaK_L_YcgS"/>
</dbReference>
<keyword evidence="2 4" id="KW-0418">Kinase</keyword>
<dbReference type="GO" id="GO:0005829">
    <property type="term" value="C:cytosol"/>
    <property type="evidence" value="ECO:0007669"/>
    <property type="project" value="TreeGrafter"/>
</dbReference>
<accession>A0A4R6VBW9</accession>
<dbReference type="InterPro" id="IPR050861">
    <property type="entry name" value="Dihydroxyacetone_Kinase"/>
</dbReference>
<dbReference type="GO" id="GO:0004371">
    <property type="term" value="F:glycerone kinase activity"/>
    <property type="evidence" value="ECO:0007669"/>
    <property type="project" value="InterPro"/>
</dbReference>
<evidence type="ECO:0000313" key="5">
    <source>
        <dbReference type="Proteomes" id="UP000295657"/>
    </source>
</evidence>
<reference evidence="4 5" key="1">
    <citation type="submission" date="2019-03" db="EMBL/GenBank/DDBJ databases">
        <title>Genomic Encyclopedia of Type Strains, Phase IV (KMG-IV): sequencing the most valuable type-strain genomes for metagenomic binning, comparative biology and taxonomic classification.</title>
        <authorList>
            <person name="Goeker M."/>
        </authorList>
    </citation>
    <scope>NUCLEOTIDE SEQUENCE [LARGE SCALE GENOMIC DNA]</scope>
    <source>
        <strain evidence="4 5">DSM 28403</strain>
    </source>
</reference>
<dbReference type="InterPro" id="IPR004007">
    <property type="entry name" value="DhaL_dom"/>
</dbReference>
<evidence type="ECO:0000259" key="3">
    <source>
        <dbReference type="PROSITE" id="PS51480"/>
    </source>
</evidence>
<evidence type="ECO:0000313" key="4">
    <source>
        <dbReference type="EMBL" id="TDQ59717.1"/>
    </source>
</evidence>
<dbReference type="Proteomes" id="UP000295657">
    <property type="component" value="Unassembled WGS sequence"/>
</dbReference>
<dbReference type="SMART" id="SM01120">
    <property type="entry name" value="Dak2"/>
    <property type="match status" value="1"/>
</dbReference>
<feature type="domain" description="DhaL" evidence="3">
    <location>
        <begin position="6"/>
        <end position="205"/>
    </location>
</feature>